<name>A0AAJ8JX84_9TREE</name>
<feature type="compositionally biased region" description="Acidic residues" evidence="1">
    <location>
        <begin position="14"/>
        <end position="28"/>
    </location>
</feature>
<accession>A0AAJ8JX84</accession>
<dbReference type="Proteomes" id="UP000094043">
    <property type="component" value="Chromosome 7"/>
</dbReference>
<feature type="compositionally biased region" description="Basic and acidic residues" evidence="1">
    <location>
        <begin position="1"/>
        <end position="13"/>
    </location>
</feature>
<keyword evidence="2" id="KW-0472">Membrane</keyword>
<dbReference type="GeneID" id="91089588"/>
<feature type="transmembrane region" description="Helical" evidence="2">
    <location>
        <begin position="522"/>
        <end position="545"/>
    </location>
</feature>
<organism evidence="3 4">
    <name type="scientific">Cryptococcus depauperatus CBS 7841</name>
    <dbReference type="NCBI Taxonomy" id="1295531"/>
    <lineage>
        <taxon>Eukaryota</taxon>
        <taxon>Fungi</taxon>
        <taxon>Dikarya</taxon>
        <taxon>Basidiomycota</taxon>
        <taxon>Agaricomycotina</taxon>
        <taxon>Tremellomycetes</taxon>
        <taxon>Tremellales</taxon>
        <taxon>Cryptococcaceae</taxon>
        <taxon>Cryptococcus</taxon>
    </lineage>
</organism>
<feature type="transmembrane region" description="Helical" evidence="2">
    <location>
        <begin position="259"/>
        <end position="278"/>
    </location>
</feature>
<keyword evidence="2" id="KW-0812">Transmembrane</keyword>
<protein>
    <submittedName>
        <fullName evidence="3">Uncharacterized protein</fullName>
    </submittedName>
</protein>
<keyword evidence="2" id="KW-1133">Transmembrane helix</keyword>
<feature type="transmembrane region" description="Helical" evidence="2">
    <location>
        <begin position="645"/>
        <end position="666"/>
    </location>
</feature>
<feature type="transmembrane region" description="Helical" evidence="2">
    <location>
        <begin position="672"/>
        <end position="693"/>
    </location>
</feature>
<sequence length="736" mass="84855">MAKEKGGKGKKEEWDSDEETEAGSDEDEPKSKSKSKSKKKKDEWGSDVETEVGEDDEMGVKYESRSLKKPKPKTPYEYAKATLSPGDRLIYYIYCLLLAPILTLLALITAIPFAFCRRTRPRLLKGFKRDPYHRRKESKIDYEWYGPGKELPLGLAFAPLGRGEGLHWRLWEIYGYFRQVFYMILKQGLQVGGVLSGLIILTWQILMMLHDFRDKNVVEYQVASATEPGDHSSLMKQDDKCAYATGTGVANWAGGMEPLAWYGCYHGFLCLLCVFLVVDELFNVRFGCFAPQCLVSATLSTSPNWGATNFIQLYYITAVVILVFGIYNVLRTMVASNRIASESYTHTDYRVGRKPLRLWTESEWTDMYFRRNFLPAEYRRYWWTERIQFKLGDHAFPLERRPQKDVDKETAKLLTTDPYHVKELKIQKVLQRSPEELILMQGTIPKKAFRGWTKKVRGVMHEDLMARARIHIADIDPNNPPTREEKEKMIEAWNEDKGYFGLANWKPVTKDFAWLWFDIRRFLAILLATALFIIRLGLCISDLSFSKRPTYSAEYEQAMSDWSATHTGGPDPSKCQYYHGSSVPIFVITGQGKYNGVIANMVWVAIWHSFLLGMCLAIISVSLSNNMWWGMHLPFPPITLIGPRMTSFSTGLTLGFVAFATLQQGFFFENNGLILVTRIVCYASVTLFCLFFFPNEPLRATYTRDPFWPWCSKVAFRFMDRKKINYTMKDFEDSLG</sequence>
<feature type="transmembrane region" description="Helical" evidence="2">
    <location>
        <begin position="311"/>
        <end position="330"/>
    </location>
</feature>
<dbReference type="KEGG" id="cdep:91089588"/>
<reference evidence="3" key="1">
    <citation type="submission" date="2016-06" db="EMBL/GenBank/DDBJ databases">
        <authorList>
            <person name="Cuomo C."/>
            <person name="Litvintseva A."/>
            <person name="Heitman J."/>
            <person name="Chen Y."/>
            <person name="Sun S."/>
            <person name="Springer D."/>
            <person name="Dromer F."/>
            <person name="Young S."/>
            <person name="Zeng Q."/>
            <person name="Chapman S."/>
            <person name="Gujja S."/>
            <person name="Saif S."/>
            <person name="Birren B."/>
        </authorList>
    </citation>
    <scope>NUCLEOTIDE SEQUENCE</scope>
    <source>
        <strain evidence="3">CBS 7841</strain>
    </source>
</reference>
<keyword evidence="4" id="KW-1185">Reference proteome</keyword>
<evidence type="ECO:0000313" key="4">
    <source>
        <dbReference type="Proteomes" id="UP000094043"/>
    </source>
</evidence>
<gene>
    <name evidence="3" type="ORF">L203_105379</name>
</gene>
<feature type="compositionally biased region" description="Acidic residues" evidence="1">
    <location>
        <begin position="45"/>
        <end position="57"/>
    </location>
</feature>
<evidence type="ECO:0000256" key="1">
    <source>
        <dbReference type="SAM" id="MobiDB-lite"/>
    </source>
</evidence>
<dbReference type="RefSeq" id="XP_066070843.1">
    <property type="nucleotide sequence ID" value="XM_066214746.1"/>
</dbReference>
<feature type="transmembrane region" description="Helical" evidence="2">
    <location>
        <begin position="601"/>
        <end position="624"/>
    </location>
</feature>
<reference evidence="3" key="2">
    <citation type="journal article" date="2022" name="Elife">
        <title>Obligate sexual reproduction of a homothallic fungus closely related to the Cryptococcus pathogenic species complex.</title>
        <authorList>
            <person name="Passer A.R."/>
            <person name="Clancey S.A."/>
            <person name="Shea T."/>
            <person name="David-Palma M."/>
            <person name="Averette A.F."/>
            <person name="Boekhout T."/>
            <person name="Porcel B.M."/>
            <person name="Nowrousian M."/>
            <person name="Cuomo C.A."/>
            <person name="Sun S."/>
            <person name="Heitman J."/>
            <person name="Coelho M.A."/>
        </authorList>
    </citation>
    <scope>NUCLEOTIDE SEQUENCE</scope>
    <source>
        <strain evidence="3">CBS 7841</strain>
    </source>
</reference>
<evidence type="ECO:0000313" key="3">
    <source>
        <dbReference type="EMBL" id="WVN90143.1"/>
    </source>
</evidence>
<dbReference type="AlphaFoldDB" id="A0AAJ8JX84"/>
<feature type="region of interest" description="Disordered" evidence="1">
    <location>
        <begin position="1"/>
        <end position="57"/>
    </location>
</feature>
<reference evidence="3" key="3">
    <citation type="submission" date="2024-01" db="EMBL/GenBank/DDBJ databases">
        <authorList>
            <person name="Coelho M.A."/>
            <person name="David-Palma M."/>
            <person name="Shea T."/>
            <person name="Sun S."/>
            <person name="Cuomo C.A."/>
            <person name="Heitman J."/>
        </authorList>
    </citation>
    <scope>NUCLEOTIDE SEQUENCE</scope>
    <source>
        <strain evidence="3">CBS 7841</strain>
    </source>
</reference>
<proteinExistence type="predicted"/>
<feature type="transmembrane region" description="Helical" evidence="2">
    <location>
        <begin position="89"/>
        <end position="115"/>
    </location>
</feature>
<evidence type="ECO:0000256" key="2">
    <source>
        <dbReference type="SAM" id="Phobius"/>
    </source>
</evidence>
<feature type="transmembrane region" description="Helical" evidence="2">
    <location>
        <begin position="188"/>
        <end position="206"/>
    </location>
</feature>
<dbReference type="EMBL" id="CP143790">
    <property type="protein sequence ID" value="WVN90143.1"/>
    <property type="molecule type" value="Genomic_DNA"/>
</dbReference>